<feature type="transmembrane region" description="Helical" evidence="1">
    <location>
        <begin position="6"/>
        <end position="31"/>
    </location>
</feature>
<keyword evidence="1" id="KW-0472">Membrane</keyword>
<keyword evidence="1" id="KW-0812">Transmembrane</keyword>
<reference evidence="2 3" key="1">
    <citation type="submission" date="2019-02" db="EMBL/GenBank/DDBJ databases">
        <title>Genomic Encyclopedia of Type Strains, Phase IV (KMG-IV): sequencing the most valuable type-strain genomes for metagenomic binning, comparative biology and taxonomic classification.</title>
        <authorList>
            <person name="Goeker M."/>
        </authorList>
    </citation>
    <scope>NUCLEOTIDE SEQUENCE [LARGE SCALE GENOMIC DNA]</scope>
    <source>
        <strain evidence="2 3">DSM 105135</strain>
    </source>
</reference>
<comment type="caution">
    <text evidence="2">The sequence shown here is derived from an EMBL/GenBank/DDBJ whole genome shotgun (WGS) entry which is preliminary data.</text>
</comment>
<organism evidence="2 3">
    <name type="scientific">Fluviicoccus keumensis</name>
    <dbReference type="NCBI Taxonomy" id="1435465"/>
    <lineage>
        <taxon>Bacteria</taxon>
        <taxon>Pseudomonadati</taxon>
        <taxon>Pseudomonadota</taxon>
        <taxon>Gammaproteobacteria</taxon>
        <taxon>Moraxellales</taxon>
        <taxon>Moraxellaceae</taxon>
        <taxon>Fluviicoccus</taxon>
    </lineage>
</organism>
<evidence type="ECO:0000313" key="3">
    <source>
        <dbReference type="Proteomes" id="UP000292423"/>
    </source>
</evidence>
<dbReference type="Proteomes" id="UP000292423">
    <property type="component" value="Unassembled WGS sequence"/>
</dbReference>
<dbReference type="InterPro" id="IPR018706">
    <property type="entry name" value="DUF2214_membrane"/>
</dbReference>
<accession>A0A4Q7YLV7</accession>
<feature type="transmembrane region" description="Helical" evidence="1">
    <location>
        <begin position="43"/>
        <end position="63"/>
    </location>
</feature>
<gene>
    <name evidence="2" type="ORF">EV700_2637</name>
</gene>
<dbReference type="Pfam" id="PF09980">
    <property type="entry name" value="DUF2214"/>
    <property type="match status" value="1"/>
</dbReference>
<evidence type="ECO:0000256" key="1">
    <source>
        <dbReference type="SAM" id="Phobius"/>
    </source>
</evidence>
<name>A0A4Q7YLV7_9GAMM</name>
<sequence>MNALAAFIHHLAAFLLVSTLVVEAALLNGALDRERMRQLQRTDLWYGLAAGVIVLVGLARVFWFEKGPSYYGHNVFFMAKMTLFGAVGLLSAYPTVVFLRWGKRLRQGECPEVAPDQLLRLRRVVRAELAGLVGVLFCAAMMAKGYGML</sequence>
<keyword evidence="3" id="KW-1185">Reference proteome</keyword>
<feature type="transmembrane region" description="Helical" evidence="1">
    <location>
        <begin position="129"/>
        <end position="147"/>
    </location>
</feature>
<dbReference type="EMBL" id="SHKX01000013">
    <property type="protein sequence ID" value="RZU38702.1"/>
    <property type="molecule type" value="Genomic_DNA"/>
</dbReference>
<feature type="transmembrane region" description="Helical" evidence="1">
    <location>
        <begin position="75"/>
        <end position="99"/>
    </location>
</feature>
<dbReference type="RefSeq" id="WP_130414497.1">
    <property type="nucleotide sequence ID" value="NZ_SHKX01000013.1"/>
</dbReference>
<evidence type="ECO:0000313" key="2">
    <source>
        <dbReference type="EMBL" id="RZU38702.1"/>
    </source>
</evidence>
<dbReference type="OrthoDB" id="826511at2"/>
<keyword evidence="1" id="KW-1133">Transmembrane helix</keyword>
<dbReference type="AlphaFoldDB" id="A0A4Q7YLV7"/>
<protein>
    <submittedName>
        <fullName evidence="2">Putative membrane protein</fullName>
    </submittedName>
</protein>
<proteinExistence type="predicted"/>